<organism evidence="4 5">
    <name type="scientific">Ulvibacter antarcticus</name>
    <dbReference type="NCBI Taxonomy" id="442714"/>
    <lineage>
        <taxon>Bacteria</taxon>
        <taxon>Pseudomonadati</taxon>
        <taxon>Bacteroidota</taxon>
        <taxon>Flavobacteriia</taxon>
        <taxon>Flavobacteriales</taxon>
        <taxon>Flavobacteriaceae</taxon>
        <taxon>Ulvibacter</taxon>
    </lineage>
</organism>
<reference evidence="4 5" key="1">
    <citation type="submission" date="2018-10" db="EMBL/GenBank/DDBJ databases">
        <title>Genomic Encyclopedia of Archaeal and Bacterial Type Strains, Phase II (KMG-II): from individual species to whole genera.</title>
        <authorList>
            <person name="Goeker M."/>
        </authorList>
    </citation>
    <scope>NUCLEOTIDE SEQUENCE [LARGE SCALE GENOMIC DNA]</scope>
    <source>
        <strain evidence="4 5">DSM 23424</strain>
    </source>
</reference>
<accession>A0A3L9YF95</accession>
<keyword evidence="2" id="KW-0812">Transmembrane</keyword>
<keyword evidence="2" id="KW-1133">Transmembrane helix</keyword>
<feature type="compositionally biased region" description="Polar residues" evidence="1">
    <location>
        <begin position="2237"/>
        <end position="2258"/>
    </location>
</feature>
<name>A0A3L9YF95_9FLAO</name>
<dbReference type="Pfam" id="PF20009">
    <property type="entry name" value="GEVED"/>
    <property type="match status" value="1"/>
</dbReference>
<feature type="non-terminal residue" evidence="4">
    <location>
        <position position="2728"/>
    </location>
</feature>
<dbReference type="Gene3D" id="2.60.40.740">
    <property type="match status" value="12"/>
</dbReference>
<dbReference type="EMBL" id="REFC01000016">
    <property type="protein sequence ID" value="RMA56688.1"/>
    <property type="molecule type" value="Genomic_DNA"/>
</dbReference>
<evidence type="ECO:0000313" key="4">
    <source>
        <dbReference type="EMBL" id="RMA56688.1"/>
    </source>
</evidence>
<feature type="domain" description="PKD/Chitinase" evidence="3">
    <location>
        <begin position="1037"/>
        <end position="1107"/>
    </location>
</feature>
<dbReference type="SUPFAM" id="SSF49464">
    <property type="entry name" value="Carboxypeptidase regulatory domain-like"/>
    <property type="match status" value="1"/>
</dbReference>
<feature type="compositionally biased region" description="Polar residues" evidence="1">
    <location>
        <begin position="1759"/>
        <end position="1780"/>
    </location>
</feature>
<dbReference type="Proteomes" id="UP000271339">
    <property type="component" value="Unassembled WGS sequence"/>
</dbReference>
<dbReference type="Gene3D" id="2.40.10.10">
    <property type="entry name" value="Trypsin-like serine proteases"/>
    <property type="match status" value="1"/>
</dbReference>
<dbReference type="SMART" id="SM00089">
    <property type="entry name" value="PKD"/>
    <property type="match status" value="4"/>
</dbReference>
<dbReference type="SUPFAM" id="SSF63825">
    <property type="entry name" value="YWTD domain"/>
    <property type="match status" value="1"/>
</dbReference>
<keyword evidence="5" id="KW-1185">Reference proteome</keyword>
<feature type="domain" description="PKD/Chitinase" evidence="3">
    <location>
        <begin position="1756"/>
        <end position="1828"/>
    </location>
</feature>
<evidence type="ECO:0000256" key="1">
    <source>
        <dbReference type="SAM" id="MobiDB-lite"/>
    </source>
</evidence>
<proteinExistence type="predicted"/>
<gene>
    <name evidence="4" type="ORF">BXY75_3194</name>
</gene>
<feature type="region of interest" description="Disordered" evidence="1">
    <location>
        <begin position="2237"/>
        <end position="2261"/>
    </location>
</feature>
<feature type="domain" description="PKD/Chitinase" evidence="3">
    <location>
        <begin position="2234"/>
        <end position="2306"/>
    </location>
</feature>
<dbReference type="InterPro" id="IPR022409">
    <property type="entry name" value="PKD/Chitinase_dom"/>
</dbReference>
<dbReference type="Pfam" id="PF17963">
    <property type="entry name" value="Big_9"/>
    <property type="match status" value="2"/>
</dbReference>
<dbReference type="InterPro" id="IPR045474">
    <property type="entry name" value="GEVED"/>
</dbReference>
<dbReference type="CDD" id="cd00146">
    <property type="entry name" value="PKD"/>
    <property type="match status" value="1"/>
</dbReference>
<feature type="domain" description="PKD/Chitinase" evidence="3">
    <location>
        <begin position="1277"/>
        <end position="1351"/>
    </location>
</feature>
<dbReference type="InterPro" id="IPR043504">
    <property type="entry name" value="Peptidase_S1_PA_chymotrypsin"/>
</dbReference>
<protein>
    <submittedName>
        <fullName evidence="4">SprB-like repeat protein</fullName>
    </submittedName>
</protein>
<feature type="transmembrane region" description="Helical" evidence="2">
    <location>
        <begin position="12"/>
        <end position="31"/>
    </location>
</feature>
<evidence type="ECO:0000256" key="2">
    <source>
        <dbReference type="SAM" id="Phobius"/>
    </source>
</evidence>
<dbReference type="Pfam" id="PF13573">
    <property type="entry name" value="SprB"/>
    <property type="match status" value="17"/>
</dbReference>
<sequence>MHNITYSTLHKRIIYYLSAIVLMFSSVFVYGQAPLPTIVPNSNRGLPFLYALPDNSNDLYAVAPNPNVSPLPNPTIVSCDRTFDGEGAGFRATDRMIYAFDDDHDLYRLNPSTGVSTKIVDNMFTGRAQGVDFYLNNNTGDEILFVIVQQSGDDGVGGEKLFAFNPNNSWAAYAGFPKTINGAIGRVDGIAWDPASGNFYVQEDDLAKFYTINVTNATTTFAFSTSTSIDGEGISFAADGKLYTEDESYNGISGSRRLLEVNLLNGQLTPVAQLGGSSDVEAVMGNVGVRDDGGDIPASYGWAAHQLPVLLSTPITRYLGNVAPDSEDPFSTINGGFGDDSTGIDDEDGVKLDGDFLDNKQLNVGQSYTLTVKTNGSGAVLNAWIDWNGDGDFDSNEQVADDVIPSGGNINLNITVPANATLGVTYSRFRYSTLKNLPPSYSEAPDGEVEDYKLSIVSTPIARDCTCAPFYENSNFVNPVKIAGNNLQVGAVYRFSNVFPGNPYGTTLDALVKIEAFNGGASLLDIDVTSSGLPEAFQPRINSTNSNDQSVEFSITFVSGGGNYGDEVLISFFGTPLDIDGDQQETREYAEVDLGDAYFLSANTNIDISRGANYIRGEARTVQVAPGGDISLDPKWTFSNYYENKTGFTYKIGKIDGDSDRYYSLDMDSANYTNPESVLITYPVICGNVSDEGGDPLVGVPINVTGTDGSAVSTTTDSNGNYKVVATIPEALVNVDYSINETDLPGYISISDVDGANDNLISRTINLMSTCGNDFVDGVNSPTGWNFECGDDKIVDEYGYNANCNTSTVVSLPNPSSIYEYVVEIVYKGSNPGQSLTFTDSNGTARTLLRSVPVGGSSNIWVYRGLINGTTSSVTYNTTSSLSCKLQSVVVYAFRNQPLASSSSGVFTSRSGYNDIQTIQITIPAFTGPRNLEVEMPISELTDDGRYLKLTAEAGGVSQDLFIYGPDASLPGGTCCLAIPVITLNAVPGAATTVTLTVDSRNGQNGQTVNGQSWVIASGVNVDGDCYEELELTLDNKVDILCNGDATGSITVAATGGLAPLQYSLNGGTPQASPEFTGLTAGSYTVTVTDALGNTASITVTLNEPEAISIIITKVNATQSQGCLNGQATATPSGGTPPFTYLWSASAGSQTTQTATNLPAGTHTVVVTDANDCILEQGVVIDCINNCDAVVTVDSTTNVLCAGELTGSATVSASSVANPGATFTFTWNTGDIFAGVTTSTLNNIGAGVYTVSVTIDGTVCLPVEQSVTITEPSNALNVTATSTDENGPTTGDGTATANPSGGTPPYTYSWSPGGQTTQTITGLSAGVYTVTVTDANGCTATASTTVNPGTCMNLAATASATPVSCNGNSDGTATVGVTGGSGTFTYSWSPGGQTTQSITGLTAGVYTVTVTDSVTLCTTTSTATVNQPGVLSSGIAITNVNCFGNNSGSLDLTVTGGTAPYTFVWAPNGETTEDLFNLVAGTYSVTITDARGCVATNSATVLQPSSGLTISTVVTDVLCNGDATGAIDVTVGGGTPPYSYVWSNGTTTEDLSNIVAGTYTVNVTDSNGCTISASNVVVAEPANALSIVITKENATTGQGCTDGEATATVSGGTPGYTYLWSASAGGQTTATATNLPAGTHSVTVTDSNGCVLTQGVVIDCSNTCDAIVVIDSKTDVLCTGDTTGSATVSASSIANPGATFTFTWNTVPAQVDAGVTTSTTSGLAAGVYTVSVTIDGTVCSPVEQSVTITEPTNALNVTATATDESGPTTGDGTATANPSGGTPPYTYVWSPGGETTQTITGLSAGTYSVTVTDANGCTATATVTVNPGTCLDLMAFAASTPVTCNGDSDGTATATVTGGSGSFTYSWSNGATTAVITGLSGGSYTVTVTDTITLCTSQATITVGEPNILSSGIAITNVNCFGNNSGSLDLTVTGGTAPYTFVWAPNGETTEDLFNLVAGTYSVTITDARGCVATNSATVLQPSSGLTISTVVTDVLCNGDATGAIDVTVGGGTPPYSYAWSNGATTEDLSNIVAGTYTVNVTDANGCTISASNVVVAEPANALSIVITKENATTGQGCTDGEATATVSGGTPGYTYLWSASAGGQTTATATNLPAGTHSVTVTDSNGCVLTQGVVIDCSNTCDAIVVIDSKTDVLCTGDTTGSATVSASSIANPGATFTFTWNTVPAQVDAGVTTSTTSGLAAGVYTVSVTIDGTVCSPVEQSVTITEPTNALNVTATATDESGPTTGDGTATANPSGGTPPYTYVWSPGGETTQTITGLSAGTYSVTVTDANGCTATATVTVNPGTCLDLMAFAASTPVTCNGDSDGTATATVTGGSGSFTYLWSNGATTAVITGLSGGAYTVTVTDTVTLCTSDATTTVNEPNILSSGIAVTNVDCFGNTTGSLDLTVSGGTAPYTFVWAPNGETTEDLFNLVAGTYSVTITDARGCVATNSATITQPTAGVELTIVSQTDIVCTGTGSVTVAASGGTTPYLYNIDGGAYQASGTFDNLTIGVHPVNVLDANGCTATIDVTILTNCILAIDDINNTFVNIPVDGDVSTNDQNPDGPAGTEVFTLVTGPSNGTLTLNADGTYTYTPNLDFVGEDTFVYQICDAGNPIACDTATVYIEIQPLGSPANEPPVANADTNTTEVGVPVSGTVLSNDFDPDGDPIVVTANTQPANGTVVMNPDGTYTYTPNPGFEGEDTFEYTICDDGTPQLCDTATVTIQV</sequence>
<comment type="caution">
    <text evidence="4">The sequence shown here is derived from an EMBL/GenBank/DDBJ whole genome shotgun (WGS) entry which is preliminary data.</text>
</comment>
<dbReference type="Gene3D" id="2.60.40.10">
    <property type="entry name" value="Immunoglobulins"/>
    <property type="match status" value="1"/>
</dbReference>
<dbReference type="InterPro" id="IPR025667">
    <property type="entry name" value="SprB_repeat"/>
</dbReference>
<dbReference type="InterPro" id="IPR013783">
    <property type="entry name" value="Ig-like_fold"/>
</dbReference>
<evidence type="ECO:0000313" key="5">
    <source>
        <dbReference type="Proteomes" id="UP000271339"/>
    </source>
</evidence>
<keyword evidence="2" id="KW-0472">Membrane</keyword>
<feature type="region of interest" description="Disordered" evidence="1">
    <location>
        <begin position="1759"/>
        <end position="1782"/>
    </location>
</feature>
<dbReference type="InterPro" id="IPR008969">
    <property type="entry name" value="CarboxyPept-like_regulatory"/>
</dbReference>
<feature type="region of interest" description="Disordered" evidence="1">
    <location>
        <begin position="1278"/>
        <end position="1304"/>
    </location>
</feature>
<dbReference type="RefSeq" id="WP_170152912.1">
    <property type="nucleotide sequence ID" value="NZ_REFC01000016.1"/>
</dbReference>
<evidence type="ECO:0000259" key="3">
    <source>
        <dbReference type="SMART" id="SM00089"/>
    </source>
</evidence>
<dbReference type="Gene3D" id="2.60.40.3440">
    <property type="match status" value="2"/>
</dbReference>